<feature type="transmembrane region" description="Helical" evidence="1">
    <location>
        <begin position="51"/>
        <end position="73"/>
    </location>
</feature>
<dbReference type="EMBL" id="FNON01000008">
    <property type="protein sequence ID" value="SDZ00294.1"/>
    <property type="molecule type" value="Genomic_DNA"/>
</dbReference>
<dbReference type="Proteomes" id="UP000199515">
    <property type="component" value="Unassembled WGS sequence"/>
</dbReference>
<keyword evidence="1" id="KW-0472">Membrane</keyword>
<name>A0A1H3PGM9_9PSEU</name>
<feature type="transmembrane region" description="Helical" evidence="1">
    <location>
        <begin position="198"/>
        <end position="218"/>
    </location>
</feature>
<evidence type="ECO:0000256" key="1">
    <source>
        <dbReference type="SAM" id="Phobius"/>
    </source>
</evidence>
<feature type="transmembrane region" description="Helical" evidence="1">
    <location>
        <begin position="132"/>
        <end position="160"/>
    </location>
</feature>
<feature type="transmembrane region" description="Helical" evidence="1">
    <location>
        <begin position="172"/>
        <end position="192"/>
    </location>
</feature>
<feature type="transmembrane region" description="Helical" evidence="1">
    <location>
        <begin position="12"/>
        <end position="31"/>
    </location>
</feature>
<feature type="transmembrane region" description="Helical" evidence="1">
    <location>
        <begin position="85"/>
        <end position="106"/>
    </location>
</feature>
<sequence>MTRLNDPRVLRLGGWLAIAGTILSVVVNALHPHQDIGTDPFMVEVHEAGGMWIPLHYGISVAVVLDLFAMLAIGKTLRGIDRPDIVRYANGTAVVSAAVMLVLMGIDGFSTKHIADFYVAAQGAEKTAAYPVAYLILLLLLALLGLWYALFFGVAMPLYSIAMLRSTFYPRWLGLLGLTAGIGGLITGSLTYLLGSSFLVTTLMFLLFSSLGFLWLLLAGVRQLKVASEEAKVPETAEGALR</sequence>
<gene>
    <name evidence="2" type="ORF">SAMN05421504_108208</name>
</gene>
<organism evidence="2 3">
    <name type="scientific">Amycolatopsis xylanica</name>
    <dbReference type="NCBI Taxonomy" id="589385"/>
    <lineage>
        <taxon>Bacteria</taxon>
        <taxon>Bacillati</taxon>
        <taxon>Actinomycetota</taxon>
        <taxon>Actinomycetes</taxon>
        <taxon>Pseudonocardiales</taxon>
        <taxon>Pseudonocardiaceae</taxon>
        <taxon>Amycolatopsis</taxon>
    </lineage>
</organism>
<keyword evidence="1" id="KW-1133">Transmembrane helix</keyword>
<keyword evidence="1" id="KW-0812">Transmembrane</keyword>
<protein>
    <recommendedName>
        <fullName evidence="4">DUF4386 domain-containing protein</fullName>
    </recommendedName>
</protein>
<evidence type="ECO:0008006" key="4">
    <source>
        <dbReference type="Google" id="ProtNLM"/>
    </source>
</evidence>
<dbReference type="STRING" id="589385.SAMN05421504_108208"/>
<evidence type="ECO:0000313" key="2">
    <source>
        <dbReference type="EMBL" id="SDZ00294.1"/>
    </source>
</evidence>
<reference evidence="2 3" key="1">
    <citation type="submission" date="2016-10" db="EMBL/GenBank/DDBJ databases">
        <authorList>
            <person name="de Groot N.N."/>
        </authorList>
    </citation>
    <scope>NUCLEOTIDE SEQUENCE [LARGE SCALE GENOMIC DNA]</scope>
    <source>
        <strain evidence="2 3">CPCC 202699</strain>
    </source>
</reference>
<evidence type="ECO:0000313" key="3">
    <source>
        <dbReference type="Proteomes" id="UP000199515"/>
    </source>
</evidence>
<proteinExistence type="predicted"/>
<accession>A0A1H3PGM9</accession>
<dbReference type="RefSeq" id="WP_091295606.1">
    <property type="nucleotide sequence ID" value="NZ_FNON01000008.1"/>
</dbReference>
<keyword evidence="3" id="KW-1185">Reference proteome</keyword>
<dbReference type="AlphaFoldDB" id="A0A1H3PGM9"/>